<dbReference type="AlphaFoldDB" id="A0AAV7DSH3"/>
<gene>
    <name evidence="3" type="ORF">H6P81_019363</name>
</gene>
<evidence type="ECO:0000256" key="1">
    <source>
        <dbReference type="SAM" id="MobiDB-lite"/>
    </source>
</evidence>
<name>A0AAV7DSH3_ARIFI</name>
<protein>
    <submittedName>
        <fullName evidence="3">Uncharacterized protein</fullName>
    </submittedName>
</protein>
<reference evidence="3 4" key="1">
    <citation type="submission" date="2021-07" db="EMBL/GenBank/DDBJ databases">
        <title>The Aristolochia fimbriata genome: insights into angiosperm evolution, floral development and chemical biosynthesis.</title>
        <authorList>
            <person name="Jiao Y."/>
        </authorList>
    </citation>
    <scope>NUCLEOTIDE SEQUENCE [LARGE SCALE GENOMIC DNA]</scope>
    <source>
        <strain evidence="3">IBCAS-2021</strain>
        <tissue evidence="3">Leaf</tissue>
    </source>
</reference>
<keyword evidence="4" id="KW-1185">Reference proteome</keyword>
<organism evidence="3 4">
    <name type="scientific">Aristolochia fimbriata</name>
    <name type="common">White veined hardy Dutchman's pipe vine</name>
    <dbReference type="NCBI Taxonomy" id="158543"/>
    <lineage>
        <taxon>Eukaryota</taxon>
        <taxon>Viridiplantae</taxon>
        <taxon>Streptophyta</taxon>
        <taxon>Embryophyta</taxon>
        <taxon>Tracheophyta</taxon>
        <taxon>Spermatophyta</taxon>
        <taxon>Magnoliopsida</taxon>
        <taxon>Magnoliidae</taxon>
        <taxon>Piperales</taxon>
        <taxon>Aristolochiaceae</taxon>
        <taxon>Aristolochia</taxon>
    </lineage>
</organism>
<feature type="region of interest" description="Disordered" evidence="1">
    <location>
        <begin position="199"/>
        <end position="219"/>
    </location>
</feature>
<evidence type="ECO:0000313" key="3">
    <source>
        <dbReference type="EMBL" id="KAG9439198.1"/>
    </source>
</evidence>
<proteinExistence type="predicted"/>
<evidence type="ECO:0000256" key="2">
    <source>
        <dbReference type="SAM" id="Phobius"/>
    </source>
</evidence>
<keyword evidence="2" id="KW-1133">Transmembrane helix</keyword>
<feature type="compositionally biased region" description="Polar residues" evidence="1">
    <location>
        <begin position="208"/>
        <end position="219"/>
    </location>
</feature>
<keyword evidence="2" id="KW-0812">Transmembrane</keyword>
<keyword evidence="2" id="KW-0472">Membrane</keyword>
<evidence type="ECO:0000313" key="4">
    <source>
        <dbReference type="Proteomes" id="UP000825729"/>
    </source>
</evidence>
<comment type="caution">
    <text evidence="3">The sequence shown here is derived from an EMBL/GenBank/DDBJ whole genome shotgun (WGS) entry which is preliminary data.</text>
</comment>
<dbReference type="Proteomes" id="UP000825729">
    <property type="component" value="Unassembled WGS sequence"/>
</dbReference>
<accession>A0AAV7DSH3</accession>
<feature type="transmembrane region" description="Helical" evidence="2">
    <location>
        <begin position="149"/>
        <end position="173"/>
    </location>
</feature>
<dbReference type="EMBL" id="JAINDJ010000008">
    <property type="protein sequence ID" value="KAG9439198.1"/>
    <property type="molecule type" value="Genomic_DNA"/>
</dbReference>
<feature type="region of interest" description="Disordered" evidence="1">
    <location>
        <begin position="59"/>
        <end position="100"/>
    </location>
</feature>
<sequence>MQEAGMQCRRVQRRRFDSFVGVRVSLYMISNGISENTQFRRRGDVGLSHLSATCQINHTSRQPHEHRPPVANLGSPSLKLGNPGRRRPGGKMKQPCEEKLRGREKGGVGIGKGGFEKDRSADLGFRFHGLGGCRSGEVEIGDLDPAYCIYPFFIFFLVVSLFPSPVAVASCFVHDAERKLTRIVLKHFSAEQPGCYSNGTSVRGKKPNIQSSEFNSSRRSLLSCHASNPTK</sequence>